<comment type="caution">
    <text evidence="2">The sequence shown here is derived from an EMBL/GenBank/DDBJ whole genome shotgun (WGS) entry which is preliminary data.</text>
</comment>
<dbReference type="GO" id="GO:0016787">
    <property type="term" value="F:hydrolase activity"/>
    <property type="evidence" value="ECO:0007669"/>
    <property type="project" value="UniProtKB-KW"/>
</dbReference>
<dbReference type="OrthoDB" id="63519at2"/>
<accession>A0A502EG22</accession>
<evidence type="ECO:0000259" key="1">
    <source>
        <dbReference type="Pfam" id="PF12697"/>
    </source>
</evidence>
<name>A0A502EG22_9MYCO</name>
<dbReference type="EMBL" id="RCZG01000001">
    <property type="protein sequence ID" value="TPG36675.1"/>
    <property type="molecule type" value="Genomic_DNA"/>
</dbReference>
<evidence type="ECO:0000313" key="3">
    <source>
        <dbReference type="Proteomes" id="UP000320095"/>
    </source>
</evidence>
<dbReference type="Gene3D" id="3.40.50.1820">
    <property type="entry name" value="alpha/beta hydrolase"/>
    <property type="match status" value="1"/>
</dbReference>
<dbReference type="Proteomes" id="UP000320095">
    <property type="component" value="Unassembled WGS sequence"/>
</dbReference>
<protein>
    <submittedName>
        <fullName evidence="2">Alpha/beta hydrolase</fullName>
    </submittedName>
</protein>
<feature type="domain" description="AB hydrolase-1" evidence="1">
    <location>
        <begin position="3"/>
        <end position="221"/>
    </location>
</feature>
<sequence length="234" mass="25275">MSILLIHGVGGRARSWSRVLDELAPAVRRQAFALEVSVRSGQSVADVARELLRRHPGSHVIAGHSFGGMLAQEAALLDPSRVLGLVLVSTIPGTTPTVAAHNESLAADIEVRGIRTVAAEFAERLFAPSRTARDPDLKTDFVETMVQSGVPAVCAALRAITRWDASERLNAMRCPAEVICGDAEPDLDRQQMLATLLRAPFTVLDDTGHLAPLEAPDRVARVIERVRSRVEQPT</sequence>
<keyword evidence="3" id="KW-1185">Reference proteome</keyword>
<gene>
    <name evidence="2" type="ORF">EAH80_01630</name>
</gene>
<keyword evidence="2" id="KW-0378">Hydrolase</keyword>
<reference evidence="2 3" key="1">
    <citation type="journal article" date="2019" name="Environ. Microbiol.">
        <title>Species interactions and distinct microbial communities in high Arctic permafrost affected cryosols are associated with the CH4 and CO2 gas fluxes.</title>
        <authorList>
            <person name="Altshuler I."/>
            <person name="Hamel J."/>
            <person name="Turney S."/>
            <person name="Magnuson E."/>
            <person name="Levesque R."/>
            <person name="Greer C."/>
            <person name="Whyte L.G."/>
        </authorList>
    </citation>
    <scope>NUCLEOTIDE SEQUENCE [LARGE SCALE GENOMIC DNA]</scope>
    <source>
        <strain evidence="2 3">S5.20</strain>
    </source>
</reference>
<dbReference type="RefSeq" id="WP_140687447.1">
    <property type="nucleotide sequence ID" value="NZ_RCZG01000001.1"/>
</dbReference>
<dbReference type="InterPro" id="IPR050266">
    <property type="entry name" value="AB_hydrolase_sf"/>
</dbReference>
<organism evidence="2 3">
    <name type="scientific">Mycolicibacterium hodleri</name>
    <dbReference type="NCBI Taxonomy" id="49897"/>
    <lineage>
        <taxon>Bacteria</taxon>
        <taxon>Bacillati</taxon>
        <taxon>Actinomycetota</taxon>
        <taxon>Actinomycetes</taxon>
        <taxon>Mycobacteriales</taxon>
        <taxon>Mycobacteriaceae</taxon>
        <taxon>Mycolicibacterium</taxon>
    </lineage>
</organism>
<dbReference type="PANTHER" id="PTHR43798">
    <property type="entry name" value="MONOACYLGLYCEROL LIPASE"/>
    <property type="match status" value="1"/>
</dbReference>
<dbReference type="AlphaFoldDB" id="A0A502EG22"/>
<dbReference type="Pfam" id="PF12697">
    <property type="entry name" value="Abhydrolase_6"/>
    <property type="match status" value="1"/>
</dbReference>
<evidence type="ECO:0000313" key="2">
    <source>
        <dbReference type="EMBL" id="TPG36675.1"/>
    </source>
</evidence>
<dbReference type="SUPFAM" id="SSF53474">
    <property type="entry name" value="alpha/beta-Hydrolases"/>
    <property type="match status" value="1"/>
</dbReference>
<proteinExistence type="predicted"/>
<dbReference type="InterPro" id="IPR029058">
    <property type="entry name" value="AB_hydrolase_fold"/>
</dbReference>
<dbReference type="InterPro" id="IPR000073">
    <property type="entry name" value="AB_hydrolase_1"/>
</dbReference>